<dbReference type="EMBL" id="AP026073">
    <property type="protein sequence ID" value="BDM70584.1"/>
    <property type="molecule type" value="Genomic_DNA"/>
</dbReference>
<accession>A0ABM7ZW42</accession>
<sequence length="149" mass="16293">MTRHVGRSWDGPGHLEALCPCPLAPCGLVDVDNVDDKCKQHPPMRCKTMRTGHLAEDCPGTGRAVVVALGRVEVARQRIIDAACMEPEGFVNASIFDAVDDFQAAVAHMCAEQIREETKYAKAMGVLEPDKFRPCRDAADQIDPEESES</sequence>
<name>A0ABM7ZW42_STRNI</name>
<organism evidence="1 2">
    <name type="scientific">Streptomyces nigrescens</name>
    <dbReference type="NCBI Taxonomy" id="1920"/>
    <lineage>
        <taxon>Bacteria</taxon>
        <taxon>Bacillati</taxon>
        <taxon>Actinomycetota</taxon>
        <taxon>Actinomycetes</taxon>
        <taxon>Kitasatosporales</taxon>
        <taxon>Streptomycetaceae</taxon>
        <taxon>Streptomyces</taxon>
    </lineage>
</organism>
<reference evidence="1" key="1">
    <citation type="submission" date="2022-06" db="EMBL/GenBank/DDBJ databases">
        <title>Complete genome sequence of Streptomyces nigrescens HEK616.</title>
        <authorList>
            <person name="Asamizu S."/>
            <person name="Onaka H."/>
        </authorList>
    </citation>
    <scope>NUCLEOTIDE SEQUENCE</scope>
    <source>
        <strain evidence="1">HEK616</strain>
    </source>
</reference>
<protein>
    <submittedName>
        <fullName evidence="1">Uncharacterized protein</fullName>
    </submittedName>
</protein>
<evidence type="ECO:0000313" key="2">
    <source>
        <dbReference type="Proteomes" id="UP001059597"/>
    </source>
</evidence>
<keyword evidence="2" id="KW-1185">Reference proteome</keyword>
<dbReference type="Proteomes" id="UP001059597">
    <property type="component" value="Chromosome"/>
</dbReference>
<proteinExistence type="predicted"/>
<gene>
    <name evidence="1" type="ORF">HEK616_40710</name>
</gene>
<dbReference type="RefSeq" id="WP_261954306.1">
    <property type="nucleotide sequence ID" value="NZ_AP026073.1"/>
</dbReference>
<evidence type="ECO:0000313" key="1">
    <source>
        <dbReference type="EMBL" id="BDM70584.1"/>
    </source>
</evidence>